<comment type="caution">
    <text evidence="1">The sequence shown here is derived from an EMBL/GenBank/DDBJ whole genome shotgun (WGS) entry which is preliminary data.</text>
</comment>
<accession>A0A0G0GSA6</accession>
<reference evidence="1 2" key="1">
    <citation type="journal article" date="2015" name="Nature">
        <title>rRNA introns, odd ribosomes, and small enigmatic genomes across a large radiation of phyla.</title>
        <authorList>
            <person name="Brown C.T."/>
            <person name="Hug L.A."/>
            <person name="Thomas B.C."/>
            <person name="Sharon I."/>
            <person name="Castelle C.J."/>
            <person name="Singh A."/>
            <person name="Wilkins M.J."/>
            <person name="Williams K.H."/>
            <person name="Banfield J.F."/>
        </authorList>
    </citation>
    <scope>NUCLEOTIDE SEQUENCE [LARGE SCALE GENOMIC DNA]</scope>
</reference>
<proteinExistence type="predicted"/>
<gene>
    <name evidence="1" type="ORF">US45_C0001G0002</name>
</gene>
<protein>
    <recommendedName>
        <fullName evidence="3">DUF5667 domain-containing protein</fullName>
    </recommendedName>
</protein>
<dbReference type="Proteomes" id="UP000034701">
    <property type="component" value="Unassembled WGS sequence"/>
</dbReference>
<dbReference type="AlphaFoldDB" id="A0A0G0GSA6"/>
<evidence type="ECO:0000313" key="2">
    <source>
        <dbReference type="Proteomes" id="UP000034701"/>
    </source>
</evidence>
<name>A0A0G0GSA6_9BACT</name>
<organism evidence="1 2">
    <name type="scientific">Candidatus Nomurabacteria bacterium GW2011_GWA1_37_20</name>
    <dbReference type="NCBI Taxonomy" id="1618729"/>
    <lineage>
        <taxon>Bacteria</taxon>
        <taxon>Candidatus Nomuraibacteriota</taxon>
    </lineage>
</organism>
<evidence type="ECO:0000313" key="1">
    <source>
        <dbReference type="EMBL" id="KKQ33963.1"/>
    </source>
</evidence>
<sequence length="172" mass="20326">MAFRIFFIIILFLLFPQVSLAQSNYVLPYPSGMPGSLSYKFHLLYENASRYWYFGDFGQFDYNLKMTDKYLVEAKTLFEYKQYLLGYKALKKSDFYFPNILFSLAKAKNNNKDISQKKIILKQAMLKHIETLERMEVDTPDTFNWQPEKALPTTLDIKTTIERAINIRKNVP</sequence>
<evidence type="ECO:0008006" key="3">
    <source>
        <dbReference type="Google" id="ProtNLM"/>
    </source>
</evidence>
<dbReference type="EMBL" id="LBTA01000001">
    <property type="protein sequence ID" value="KKQ33963.1"/>
    <property type="molecule type" value="Genomic_DNA"/>
</dbReference>